<proteinExistence type="inferred from homology"/>
<name>A0A9R0I5M1_SPIOL</name>
<evidence type="ECO:0000256" key="1">
    <source>
        <dbReference type="ARBA" id="ARBA00004167"/>
    </source>
</evidence>
<evidence type="ECO:0000313" key="10">
    <source>
        <dbReference type="Proteomes" id="UP000813463"/>
    </source>
</evidence>
<dbReference type="OrthoDB" id="630188at2759"/>
<dbReference type="InterPro" id="IPR029962">
    <property type="entry name" value="TBL"/>
</dbReference>
<dbReference type="GeneID" id="110782760"/>
<keyword evidence="10" id="KW-1185">Reference proteome</keyword>
<dbReference type="RefSeq" id="XP_021842689.1">
    <property type="nucleotide sequence ID" value="XM_021986997.1"/>
</dbReference>
<dbReference type="InterPro" id="IPR025846">
    <property type="entry name" value="TBL_N"/>
</dbReference>
<dbReference type="InterPro" id="IPR026057">
    <property type="entry name" value="TBL_C"/>
</dbReference>
<evidence type="ECO:0000259" key="9">
    <source>
        <dbReference type="Pfam" id="PF14416"/>
    </source>
</evidence>
<evidence type="ECO:0000256" key="6">
    <source>
        <dbReference type="ARBA" id="ARBA00023136"/>
    </source>
</evidence>
<dbReference type="KEGG" id="soe:110782760"/>
<feature type="domain" description="Trichome birefringence-like C-terminal" evidence="8">
    <location>
        <begin position="167"/>
        <end position="439"/>
    </location>
</feature>
<evidence type="ECO:0000256" key="4">
    <source>
        <dbReference type="ARBA" id="ARBA00022968"/>
    </source>
</evidence>
<comment type="subcellular location">
    <subcellularLocation>
        <location evidence="1">Membrane</location>
        <topology evidence="1">Single-pass membrane protein</topology>
    </subcellularLocation>
</comment>
<sequence length="454" mass="51957">MDYEVVILGSLTLIYLLALLYWVFLKDLISGLSLSSFGQFKKFYTRVSSFGELSSVGNGKNSVLRSANGVLATGCLFIFFVVLAGAYWLLSSDLQPNSRDQGFSIPGPNDAIGQCNVFDGKWVPDDGYPLYNVSDCPFAETGFNCLANGRRDDGYLKWRWKPKNCDLPRFDVQALLKYLRGKRVVFVGDSLTRTQWESFICMLMSGVEDKRFVYEVNQNKISKQIRFLNVRFDSYNFTVEFYRSVFLSWLTPPPKRAPKRVKWTIRLDKMDNANEEWVDSDVLIFNTGHWWTKTKLFETGTYFQVGGSLKLGMPVSKALTKALQTWATWVESKINPNRTHVFFRTFESSHWSGRNRNMCKVSRRPMLTTKGRDKSPISDVILRVIKSMSAPVTALHVTPMGAYRSDAHVGTWSDNPSVPDCSHWCLPGVPDMWNEILFTYLLHKDQISQQRTAK</sequence>
<dbReference type="Proteomes" id="UP000813463">
    <property type="component" value="Chromosome 4"/>
</dbReference>
<dbReference type="GO" id="GO:0016413">
    <property type="term" value="F:O-acetyltransferase activity"/>
    <property type="evidence" value="ECO:0000318"/>
    <property type="project" value="GO_Central"/>
</dbReference>
<reference evidence="11 12" key="2">
    <citation type="submission" date="2025-04" db="UniProtKB">
        <authorList>
            <consortium name="RefSeq"/>
        </authorList>
    </citation>
    <scope>IDENTIFICATION</scope>
</reference>
<reference evidence="10" key="1">
    <citation type="journal article" date="2021" name="Nat. Commun.">
        <title>Genomic analyses provide insights into spinach domestication and the genetic basis of agronomic traits.</title>
        <authorList>
            <person name="Cai X."/>
            <person name="Sun X."/>
            <person name="Xu C."/>
            <person name="Sun H."/>
            <person name="Wang X."/>
            <person name="Ge C."/>
            <person name="Zhang Z."/>
            <person name="Wang Q."/>
            <person name="Fei Z."/>
            <person name="Jiao C."/>
            <person name="Wang Q."/>
        </authorList>
    </citation>
    <scope>NUCLEOTIDE SEQUENCE [LARGE SCALE GENOMIC DNA]</scope>
    <source>
        <strain evidence="10">cv. Varoflay</strain>
    </source>
</reference>
<dbReference type="Pfam" id="PF14416">
    <property type="entry name" value="PMR5N"/>
    <property type="match status" value="1"/>
</dbReference>
<evidence type="ECO:0000256" key="5">
    <source>
        <dbReference type="ARBA" id="ARBA00022989"/>
    </source>
</evidence>
<dbReference type="GO" id="GO:0016020">
    <property type="term" value="C:membrane"/>
    <property type="evidence" value="ECO:0007669"/>
    <property type="project" value="UniProtKB-SubCell"/>
</dbReference>
<dbReference type="AlphaFoldDB" id="A0A9R0I5M1"/>
<dbReference type="GO" id="GO:0005794">
    <property type="term" value="C:Golgi apparatus"/>
    <property type="evidence" value="ECO:0000318"/>
    <property type="project" value="GO_Central"/>
</dbReference>
<protein>
    <submittedName>
        <fullName evidence="11 12">Protein trichome berefringence-like 7</fullName>
    </submittedName>
</protein>
<dbReference type="PANTHER" id="PTHR32285">
    <property type="entry name" value="PROTEIN TRICHOME BIREFRINGENCE-LIKE 9-RELATED"/>
    <property type="match status" value="1"/>
</dbReference>
<organism evidence="10 12">
    <name type="scientific">Spinacia oleracea</name>
    <name type="common">Spinach</name>
    <dbReference type="NCBI Taxonomy" id="3562"/>
    <lineage>
        <taxon>Eukaryota</taxon>
        <taxon>Viridiplantae</taxon>
        <taxon>Streptophyta</taxon>
        <taxon>Embryophyta</taxon>
        <taxon>Tracheophyta</taxon>
        <taxon>Spermatophyta</taxon>
        <taxon>Magnoliopsida</taxon>
        <taxon>eudicotyledons</taxon>
        <taxon>Gunneridae</taxon>
        <taxon>Pentapetalae</taxon>
        <taxon>Caryophyllales</taxon>
        <taxon>Chenopodiaceae</taxon>
        <taxon>Chenopodioideae</taxon>
        <taxon>Anserineae</taxon>
        <taxon>Spinacia</taxon>
    </lineage>
</organism>
<evidence type="ECO:0000256" key="7">
    <source>
        <dbReference type="SAM" id="Phobius"/>
    </source>
</evidence>
<evidence type="ECO:0000313" key="11">
    <source>
        <dbReference type="RefSeq" id="XP_021842689.1"/>
    </source>
</evidence>
<dbReference type="Pfam" id="PF13839">
    <property type="entry name" value="PC-Esterase"/>
    <property type="match status" value="1"/>
</dbReference>
<evidence type="ECO:0000313" key="12">
    <source>
        <dbReference type="RefSeq" id="XP_021842690.1"/>
    </source>
</evidence>
<comment type="similarity">
    <text evidence="2">Belongs to the PC-esterase family. TBL subfamily.</text>
</comment>
<accession>A0A9R0I5M1</accession>
<keyword evidence="5 7" id="KW-1133">Transmembrane helix</keyword>
<dbReference type="PANTHER" id="PTHR32285:SF63">
    <property type="entry name" value="OS01G0880400 PROTEIN"/>
    <property type="match status" value="1"/>
</dbReference>
<feature type="domain" description="Trichome birefringence-like N-terminal" evidence="9">
    <location>
        <begin position="114"/>
        <end position="166"/>
    </location>
</feature>
<evidence type="ECO:0000256" key="3">
    <source>
        <dbReference type="ARBA" id="ARBA00022692"/>
    </source>
</evidence>
<evidence type="ECO:0000256" key="2">
    <source>
        <dbReference type="ARBA" id="ARBA00007727"/>
    </source>
</evidence>
<keyword evidence="6 7" id="KW-0472">Membrane</keyword>
<keyword evidence="4" id="KW-0735">Signal-anchor</keyword>
<keyword evidence="3 7" id="KW-0812">Transmembrane</keyword>
<feature type="transmembrane region" description="Helical" evidence="7">
    <location>
        <begin position="70"/>
        <end position="90"/>
    </location>
</feature>
<feature type="transmembrane region" description="Helical" evidence="7">
    <location>
        <begin position="6"/>
        <end position="25"/>
    </location>
</feature>
<evidence type="ECO:0000259" key="8">
    <source>
        <dbReference type="Pfam" id="PF13839"/>
    </source>
</evidence>
<gene>
    <name evidence="11 12" type="primary">LOC110782760</name>
</gene>
<dbReference type="RefSeq" id="XP_021842690.1">
    <property type="nucleotide sequence ID" value="XM_021986998.1"/>
</dbReference>